<organism evidence="1">
    <name type="scientific">Amblyomma sculptum</name>
    <name type="common">Tick</name>
    <dbReference type="NCBI Taxonomy" id="1581419"/>
    <lineage>
        <taxon>Eukaryota</taxon>
        <taxon>Metazoa</taxon>
        <taxon>Ecdysozoa</taxon>
        <taxon>Arthropoda</taxon>
        <taxon>Chelicerata</taxon>
        <taxon>Arachnida</taxon>
        <taxon>Acari</taxon>
        <taxon>Parasitiformes</taxon>
        <taxon>Ixodida</taxon>
        <taxon>Ixodoidea</taxon>
        <taxon>Ixodidae</taxon>
        <taxon>Amblyomminae</taxon>
        <taxon>Amblyomma</taxon>
    </lineage>
</organism>
<sequence>EQLMHYFVECGISLYGNEFPVYSIHNLVHLPSDSLHFGPLDTFSAFPFENYLQKVKRLVWTGRKPLEQLAKRVEEIHSLSPTKLPAAITTKTCQIVLSSCHSDGPTCGIQCQAQFRKASFANSDLTTAGPDRFALLKDGRIIGICNFLQCESEVIVIGQELEHVESLYNHPCNSSTVSCYAGRGLCQQLLPYASSDIACKGMVLTFGKRLAFFPLFH</sequence>
<dbReference type="AlphaFoldDB" id="A0A1E1XVQ1"/>
<protein>
    <submittedName>
        <fullName evidence="1">Putative enspm-1 hm</fullName>
    </submittedName>
</protein>
<evidence type="ECO:0000313" key="1">
    <source>
        <dbReference type="EMBL" id="JAU03343.1"/>
    </source>
</evidence>
<feature type="non-terminal residue" evidence="1">
    <location>
        <position position="1"/>
    </location>
</feature>
<reference evidence="1" key="1">
    <citation type="submission" date="2016-09" db="EMBL/GenBank/DDBJ databases">
        <authorList>
            <person name="Capua I."/>
            <person name="De Benedictis P."/>
            <person name="Joannis T."/>
            <person name="Lombin L.H."/>
            <person name="Cattoli G."/>
        </authorList>
    </citation>
    <scope>NUCLEOTIDE SEQUENCE</scope>
</reference>
<proteinExistence type="evidence at transcript level"/>
<name>A0A1E1XVQ1_AMBSC</name>
<reference evidence="1" key="2">
    <citation type="journal article" date="2017" name="Front. Cell. Infect. Microbiol.">
        <title>Analysis of the Salivary Gland Transcriptome of Unfed and Partially Fed Amblyomma sculptum Ticks and Descriptive Proteome of the Saliva.</title>
        <authorList>
            <person name="Esteves E."/>
            <person name="Maruyama S.R."/>
            <person name="Kawahara R."/>
            <person name="Fujita A."/>
            <person name="Martins L.A."/>
            <person name="Righi A.A."/>
            <person name="Costa F.B."/>
            <person name="Palmisano G."/>
            <person name="Labruna M.B."/>
            <person name="Sa-Nunes A."/>
            <person name="Ribeiro J.M.C."/>
            <person name="Fogaca A.C."/>
        </authorList>
    </citation>
    <scope>NUCLEOTIDE SEQUENCE</scope>
</reference>
<accession>A0A1E1XVQ1</accession>
<feature type="non-terminal residue" evidence="1">
    <location>
        <position position="217"/>
    </location>
</feature>
<dbReference type="EMBL" id="GFAA01000092">
    <property type="protein sequence ID" value="JAU03343.1"/>
    <property type="molecule type" value="mRNA"/>
</dbReference>